<dbReference type="InterPro" id="IPR036291">
    <property type="entry name" value="NAD(P)-bd_dom_sf"/>
</dbReference>
<accession>T0BZ80</accession>
<dbReference type="Pfam" id="PF22725">
    <property type="entry name" value="GFO_IDH_MocA_C3"/>
    <property type="match status" value="1"/>
</dbReference>
<name>T0BZ80_ALIAG</name>
<dbReference type="KEGG" id="aaco:K1I37_19230"/>
<dbReference type="Gene3D" id="3.40.50.720">
    <property type="entry name" value="NAD(P)-binding Rossmann-like Domain"/>
    <property type="match status" value="1"/>
</dbReference>
<dbReference type="Pfam" id="PF01408">
    <property type="entry name" value="GFO_IDH_MocA"/>
    <property type="match status" value="1"/>
</dbReference>
<protein>
    <submittedName>
        <fullName evidence="3">Gfo/Idh/MocA family oxidoreductase</fullName>
    </submittedName>
</protein>
<proteinExistence type="predicted"/>
<dbReference type="EMBL" id="CP080467">
    <property type="protein sequence ID" value="UNO48752.1"/>
    <property type="molecule type" value="Genomic_DNA"/>
</dbReference>
<dbReference type="PANTHER" id="PTHR43377:SF1">
    <property type="entry name" value="BILIVERDIN REDUCTASE A"/>
    <property type="match status" value="1"/>
</dbReference>
<dbReference type="Gene3D" id="3.30.360.10">
    <property type="entry name" value="Dihydrodipicolinate Reductase, domain 2"/>
    <property type="match status" value="1"/>
</dbReference>
<dbReference type="PANTHER" id="PTHR43377">
    <property type="entry name" value="BILIVERDIN REDUCTASE A"/>
    <property type="match status" value="1"/>
</dbReference>
<evidence type="ECO:0000259" key="1">
    <source>
        <dbReference type="Pfam" id="PF01408"/>
    </source>
</evidence>
<gene>
    <name evidence="3" type="ORF">K1I37_19230</name>
</gene>
<evidence type="ECO:0000259" key="2">
    <source>
        <dbReference type="Pfam" id="PF22725"/>
    </source>
</evidence>
<dbReference type="STRING" id="1356854.N007_00950"/>
<dbReference type="eggNOG" id="COG0673">
    <property type="taxonomic scope" value="Bacteria"/>
</dbReference>
<feature type="domain" description="Gfo/Idh/MocA-like oxidoreductase N-terminal" evidence="1">
    <location>
        <begin position="4"/>
        <end position="125"/>
    </location>
</feature>
<dbReference type="AlphaFoldDB" id="T0BZ80"/>
<evidence type="ECO:0000313" key="4">
    <source>
        <dbReference type="Proteomes" id="UP000829401"/>
    </source>
</evidence>
<keyword evidence="4" id="KW-1185">Reference proteome</keyword>
<dbReference type="InterPro" id="IPR000683">
    <property type="entry name" value="Gfo/Idh/MocA-like_OxRdtase_N"/>
</dbReference>
<evidence type="ECO:0000313" key="3">
    <source>
        <dbReference type="EMBL" id="UNO48752.1"/>
    </source>
</evidence>
<dbReference type="SUPFAM" id="SSF51735">
    <property type="entry name" value="NAD(P)-binding Rossmann-fold domains"/>
    <property type="match status" value="1"/>
</dbReference>
<feature type="domain" description="GFO/IDH/MocA-like oxidoreductase" evidence="2">
    <location>
        <begin position="136"/>
        <end position="254"/>
    </location>
</feature>
<dbReference type="InterPro" id="IPR055170">
    <property type="entry name" value="GFO_IDH_MocA-like_dom"/>
</dbReference>
<dbReference type="InterPro" id="IPR051450">
    <property type="entry name" value="Gfo/Idh/MocA_Oxidoreductases"/>
</dbReference>
<organism evidence="3 4">
    <name type="scientific">Alicyclobacillus acidoterrestris (strain ATCC 49025 / DSM 3922 / CIP 106132 / NCIMB 13137 / GD3B)</name>
    <dbReference type="NCBI Taxonomy" id="1356854"/>
    <lineage>
        <taxon>Bacteria</taxon>
        <taxon>Bacillati</taxon>
        <taxon>Bacillota</taxon>
        <taxon>Bacilli</taxon>
        <taxon>Bacillales</taxon>
        <taxon>Alicyclobacillaceae</taxon>
        <taxon>Alicyclobacillus</taxon>
    </lineage>
</organism>
<reference evidence="4" key="1">
    <citation type="journal article" date="2022" name="G3 (Bethesda)">
        <title>Unveiling the complete genome sequence of Alicyclobacillus acidoterrestris DSM 3922T, a taint-producing strain.</title>
        <authorList>
            <person name="Leonardo I.C."/>
            <person name="Barreto Crespo M.T."/>
            <person name="Gaspar F.B."/>
        </authorList>
    </citation>
    <scope>NUCLEOTIDE SEQUENCE [LARGE SCALE GENOMIC DNA]</scope>
    <source>
        <strain evidence="4">DSM 3922</strain>
    </source>
</reference>
<dbReference type="SUPFAM" id="SSF55347">
    <property type="entry name" value="Glyceraldehyde-3-phosphate dehydrogenase-like, C-terminal domain"/>
    <property type="match status" value="1"/>
</dbReference>
<accession>A0A9E6ZGA6</accession>
<dbReference type="Proteomes" id="UP000829401">
    <property type="component" value="Chromosome"/>
</dbReference>
<dbReference type="GO" id="GO:0000166">
    <property type="term" value="F:nucleotide binding"/>
    <property type="evidence" value="ECO:0007669"/>
    <property type="project" value="InterPro"/>
</dbReference>
<dbReference type="RefSeq" id="WP_021296564.1">
    <property type="nucleotide sequence ID" value="NZ_AURB01000131.1"/>
</dbReference>
<sequence>MNKVRFLMIGVGGMGQAHIRNILEIEDAEIVGLVDPSEQSIERARSLSHVLQDVPSFSTIEDAFEAVQADAAVIVTPHSQHFEQGMACLQKGLHVLMEKPFVAGSENARKIIKEAEAVGRHLVVSYQRHLQGPYIYLRNLIQSGELGEIRFITAYQAQNWLESQRGTWRQNKSLSCGGQLNDSGSHLIDVVLWLTGMTPEAVLANIDNRGTEVDIDSALTIRFVGGAMGTINVVGSATVNWWEDVSIHGTKGSALYRNGKILVSKGLNGPVERVSEQDLPPSSNPDADFVDLVLGRIASPAAPAECGYQVARFTEAAWQSAETNQFVSFTV</sequence>